<feature type="signal peptide" evidence="8">
    <location>
        <begin position="1"/>
        <end position="29"/>
    </location>
</feature>
<dbReference type="InterPro" id="IPR012338">
    <property type="entry name" value="Beta-lactam/transpept-like"/>
</dbReference>
<gene>
    <name evidence="10" type="ORF">GCM10010151_40570</name>
</gene>
<evidence type="ECO:0000313" key="11">
    <source>
        <dbReference type="Proteomes" id="UP001501822"/>
    </source>
</evidence>
<keyword evidence="5" id="KW-0573">Peptidoglycan synthesis</keyword>
<keyword evidence="4" id="KW-0133">Cell shape</keyword>
<comment type="caution">
    <text evidence="10">The sequence shown here is derived from an EMBL/GenBank/DDBJ whole genome shotgun (WGS) entry which is preliminary data.</text>
</comment>
<evidence type="ECO:0000256" key="6">
    <source>
        <dbReference type="ARBA" id="ARBA00023316"/>
    </source>
</evidence>
<evidence type="ECO:0000256" key="2">
    <source>
        <dbReference type="ARBA" id="ARBA00022729"/>
    </source>
</evidence>
<name>A0ABN0WUA8_9ACTN</name>
<dbReference type="InterPro" id="IPR001967">
    <property type="entry name" value="Peptidase_S11_N"/>
</dbReference>
<feature type="chain" id="PRO_5046335079" evidence="8">
    <location>
        <begin position="30"/>
        <end position="317"/>
    </location>
</feature>
<accession>A0ABN0WUA8</accession>
<keyword evidence="3 10" id="KW-0378">Hydrolase</keyword>
<dbReference type="SUPFAM" id="SSF56601">
    <property type="entry name" value="beta-lactamase/transpeptidase-like"/>
    <property type="match status" value="1"/>
</dbReference>
<evidence type="ECO:0000256" key="7">
    <source>
        <dbReference type="RuleBase" id="RU004016"/>
    </source>
</evidence>
<dbReference type="Proteomes" id="UP001501822">
    <property type="component" value="Unassembled WGS sequence"/>
</dbReference>
<sequence length="317" mass="33366">MHFSARLAAATAAGALISSLPLTAPGAFAATPSPGTAPAVTAAASAPSGVSAKGAYIYDASKGKKLWGRATTTKRPIGSMTKVMTALVVIRAGHLDRTVTIKKSYVDHVKNNDASSAYLKAGDKVTVRQLLTAMMLPSGCDAAYALADVYGPGQTKFIAKMNKTAKSLGMTSTYFRTADGLPTSSHKEGYSTPSNVIKLAKKAMASSTFRSVVAAKTYKLSKTSHHHAYTWTNTNLLLGSYSGTIGIKTGHTDGAGYCLLFAAKRGGRTIYGLVLNSTTTDPNRRFKDAAKMLDWAYGTKSAARLRLQSVRPGPQTD</sequence>
<comment type="similarity">
    <text evidence="1 7">Belongs to the peptidase S11 family.</text>
</comment>
<dbReference type="InterPro" id="IPR018044">
    <property type="entry name" value="Peptidase_S11"/>
</dbReference>
<keyword evidence="6" id="KW-0961">Cell wall biogenesis/degradation</keyword>
<dbReference type="EMBL" id="BAAABM010000037">
    <property type="protein sequence ID" value="GAA0346799.1"/>
    <property type="molecule type" value="Genomic_DNA"/>
</dbReference>
<dbReference type="Gene3D" id="3.40.710.10">
    <property type="entry name" value="DD-peptidase/beta-lactamase superfamily"/>
    <property type="match status" value="1"/>
</dbReference>
<evidence type="ECO:0000313" key="10">
    <source>
        <dbReference type="EMBL" id="GAA0346799.1"/>
    </source>
</evidence>
<dbReference type="RefSeq" id="WP_252801053.1">
    <property type="nucleotide sequence ID" value="NZ_BAAABM010000037.1"/>
</dbReference>
<keyword evidence="2 8" id="KW-0732">Signal</keyword>
<evidence type="ECO:0000256" key="1">
    <source>
        <dbReference type="ARBA" id="ARBA00007164"/>
    </source>
</evidence>
<evidence type="ECO:0000256" key="8">
    <source>
        <dbReference type="SAM" id="SignalP"/>
    </source>
</evidence>
<proteinExistence type="inferred from homology"/>
<dbReference type="GO" id="GO:0016787">
    <property type="term" value="F:hydrolase activity"/>
    <property type="evidence" value="ECO:0007669"/>
    <property type="project" value="UniProtKB-KW"/>
</dbReference>
<evidence type="ECO:0000259" key="9">
    <source>
        <dbReference type="Pfam" id="PF00768"/>
    </source>
</evidence>
<dbReference type="PANTHER" id="PTHR21581">
    <property type="entry name" value="D-ALANYL-D-ALANINE CARBOXYPEPTIDASE"/>
    <property type="match status" value="1"/>
</dbReference>
<dbReference type="PRINTS" id="PR00725">
    <property type="entry name" value="DADACBPTASE1"/>
</dbReference>
<dbReference type="PANTHER" id="PTHR21581:SF33">
    <property type="entry name" value="D-ALANYL-D-ALANINE CARBOXYPEPTIDASE DACB"/>
    <property type="match status" value="1"/>
</dbReference>
<keyword evidence="11" id="KW-1185">Reference proteome</keyword>
<evidence type="ECO:0000256" key="5">
    <source>
        <dbReference type="ARBA" id="ARBA00022984"/>
    </source>
</evidence>
<protein>
    <submittedName>
        <fullName evidence="10">Serine hydrolase</fullName>
    </submittedName>
</protein>
<evidence type="ECO:0000256" key="3">
    <source>
        <dbReference type="ARBA" id="ARBA00022801"/>
    </source>
</evidence>
<reference evidence="10 11" key="1">
    <citation type="journal article" date="2019" name="Int. J. Syst. Evol. Microbiol.">
        <title>The Global Catalogue of Microorganisms (GCM) 10K type strain sequencing project: providing services to taxonomists for standard genome sequencing and annotation.</title>
        <authorList>
            <consortium name="The Broad Institute Genomics Platform"/>
            <consortium name="The Broad Institute Genome Sequencing Center for Infectious Disease"/>
            <person name="Wu L."/>
            <person name="Ma J."/>
        </authorList>
    </citation>
    <scope>NUCLEOTIDE SEQUENCE [LARGE SCALE GENOMIC DNA]</scope>
    <source>
        <strain evidence="10 11">JCM 3146</strain>
    </source>
</reference>
<organism evidence="10 11">
    <name type="scientific">Actinoallomurus spadix</name>
    <dbReference type="NCBI Taxonomy" id="79912"/>
    <lineage>
        <taxon>Bacteria</taxon>
        <taxon>Bacillati</taxon>
        <taxon>Actinomycetota</taxon>
        <taxon>Actinomycetes</taxon>
        <taxon>Streptosporangiales</taxon>
        <taxon>Thermomonosporaceae</taxon>
        <taxon>Actinoallomurus</taxon>
    </lineage>
</organism>
<evidence type="ECO:0000256" key="4">
    <source>
        <dbReference type="ARBA" id="ARBA00022960"/>
    </source>
</evidence>
<dbReference type="Pfam" id="PF00768">
    <property type="entry name" value="Peptidase_S11"/>
    <property type="match status" value="1"/>
</dbReference>
<feature type="domain" description="Peptidase S11 D-alanyl-D-alanine carboxypeptidase A N-terminal" evidence="9">
    <location>
        <begin position="43"/>
        <end position="278"/>
    </location>
</feature>